<evidence type="ECO:0000259" key="2">
    <source>
        <dbReference type="PROSITE" id="PS51352"/>
    </source>
</evidence>
<evidence type="ECO:0000313" key="4">
    <source>
        <dbReference type="Proteomes" id="UP000317839"/>
    </source>
</evidence>
<dbReference type="RefSeq" id="WP_142944022.1">
    <property type="nucleotide sequence ID" value="NZ_VIKR01000006.1"/>
</dbReference>
<dbReference type="Gene3D" id="3.40.30.10">
    <property type="entry name" value="Glutaredoxin"/>
    <property type="match status" value="1"/>
</dbReference>
<accession>A0A545T327</accession>
<dbReference type="PROSITE" id="PS51352">
    <property type="entry name" value="THIOREDOXIN_2"/>
    <property type="match status" value="1"/>
</dbReference>
<organism evidence="3 4">
    <name type="scientific">Aliikangiella marina</name>
    <dbReference type="NCBI Taxonomy" id="1712262"/>
    <lineage>
        <taxon>Bacteria</taxon>
        <taxon>Pseudomonadati</taxon>
        <taxon>Pseudomonadota</taxon>
        <taxon>Gammaproteobacteria</taxon>
        <taxon>Oceanospirillales</taxon>
        <taxon>Pleioneaceae</taxon>
        <taxon>Aliikangiella</taxon>
    </lineage>
</organism>
<evidence type="ECO:0000256" key="1">
    <source>
        <dbReference type="SAM" id="Phobius"/>
    </source>
</evidence>
<sequence>MLNKFLKRRKTLFENRKFAGKKALGSLLSALFYLGVVAVVFWWQTRDMLSTEEKAPMMSFTLIDVNGRPYQYQFNNGEKDTLIYFFAPWCTICHLSIENTETVREANSDSLNTIIVALDWKNLQEVDAFLAEHHLNSPVVLGTNQIQQQFKISAFPSYYFIDRNGFVKAKSKGYTTSLGMRAAVEINTKKGD</sequence>
<evidence type="ECO:0000313" key="3">
    <source>
        <dbReference type="EMBL" id="TQV71623.1"/>
    </source>
</evidence>
<keyword evidence="1" id="KW-0472">Membrane</keyword>
<dbReference type="InterPro" id="IPR036249">
    <property type="entry name" value="Thioredoxin-like_sf"/>
</dbReference>
<feature type="transmembrane region" description="Helical" evidence="1">
    <location>
        <begin position="23"/>
        <end position="43"/>
    </location>
</feature>
<gene>
    <name evidence="3" type="ORF">FLL45_20960</name>
</gene>
<dbReference type="InterPro" id="IPR013766">
    <property type="entry name" value="Thioredoxin_domain"/>
</dbReference>
<dbReference type="PANTHER" id="PTHR42852:SF17">
    <property type="entry name" value="THIOREDOXIN-LIKE PROTEIN HI_1115"/>
    <property type="match status" value="1"/>
</dbReference>
<name>A0A545T327_9GAMM</name>
<dbReference type="Proteomes" id="UP000317839">
    <property type="component" value="Unassembled WGS sequence"/>
</dbReference>
<dbReference type="Pfam" id="PF08534">
    <property type="entry name" value="Redoxin"/>
    <property type="match status" value="1"/>
</dbReference>
<dbReference type="EMBL" id="VIKR01000006">
    <property type="protein sequence ID" value="TQV71623.1"/>
    <property type="molecule type" value="Genomic_DNA"/>
</dbReference>
<keyword evidence="4" id="KW-1185">Reference proteome</keyword>
<dbReference type="AlphaFoldDB" id="A0A545T327"/>
<keyword evidence="1" id="KW-0812">Transmembrane</keyword>
<protein>
    <submittedName>
        <fullName evidence="3">Redoxin domain-containing protein</fullName>
    </submittedName>
</protein>
<proteinExistence type="predicted"/>
<keyword evidence="1" id="KW-1133">Transmembrane helix</keyword>
<dbReference type="PANTHER" id="PTHR42852">
    <property type="entry name" value="THIOL:DISULFIDE INTERCHANGE PROTEIN DSBE"/>
    <property type="match status" value="1"/>
</dbReference>
<dbReference type="InterPro" id="IPR050553">
    <property type="entry name" value="Thioredoxin_ResA/DsbE_sf"/>
</dbReference>
<reference evidence="3 4" key="1">
    <citation type="submission" date="2019-06" db="EMBL/GenBank/DDBJ databases">
        <title>Draft genome of Aliikangiella marina GYP-15.</title>
        <authorList>
            <person name="Wang G."/>
        </authorList>
    </citation>
    <scope>NUCLEOTIDE SEQUENCE [LARGE SCALE GENOMIC DNA]</scope>
    <source>
        <strain evidence="3 4">GYP-15</strain>
    </source>
</reference>
<feature type="domain" description="Thioredoxin" evidence="2">
    <location>
        <begin position="51"/>
        <end position="189"/>
    </location>
</feature>
<comment type="caution">
    <text evidence="3">The sequence shown here is derived from an EMBL/GenBank/DDBJ whole genome shotgun (WGS) entry which is preliminary data.</text>
</comment>
<dbReference type="GO" id="GO:0016491">
    <property type="term" value="F:oxidoreductase activity"/>
    <property type="evidence" value="ECO:0007669"/>
    <property type="project" value="InterPro"/>
</dbReference>
<dbReference type="InterPro" id="IPR013740">
    <property type="entry name" value="Redoxin"/>
</dbReference>
<dbReference type="SUPFAM" id="SSF52833">
    <property type="entry name" value="Thioredoxin-like"/>
    <property type="match status" value="1"/>
</dbReference>
<dbReference type="OrthoDB" id="9799347at2"/>